<gene>
    <name evidence="5" type="ORF">TELCIR_17708</name>
</gene>
<feature type="region of interest" description="Disordered" evidence="3">
    <location>
        <begin position="61"/>
        <end position="85"/>
    </location>
</feature>
<proteinExistence type="inferred from homology"/>
<reference evidence="5 6" key="1">
    <citation type="submission" date="2015-09" db="EMBL/GenBank/DDBJ databases">
        <title>Draft genome of the parasitic nematode Teladorsagia circumcincta isolate WARC Sus (inbred).</title>
        <authorList>
            <person name="Mitreva M."/>
        </authorList>
    </citation>
    <scope>NUCLEOTIDE SEQUENCE [LARGE SCALE GENOMIC DNA]</scope>
    <source>
        <strain evidence="5 6">S</strain>
    </source>
</reference>
<protein>
    <recommendedName>
        <fullName evidence="4">SHSP domain-containing protein</fullName>
    </recommendedName>
</protein>
<dbReference type="GO" id="GO:0005737">
    <property type="term" value="C:cytoplasm"/>
    <property type="evidence" value="ECO:0007669"/>
    <property type="project" value="TreeGrafter"/>
</dbReference>
<dbReference type="GO" id="GO:0042026">
    <property type="term" value="P:protein refolding"/>
    <property type="evidence" value="ECO:0007669"/>
    <property type="project" value="TreeGrafter"/>
</dbReference>
<comment type="similarity">
    <text evidence="1 2">Belongs to the small heat shock protein (HSP20) family.</text>
</comment>
<dbReference type="PANTHER" id="PTHR45640:SF32">
    <property type="entry name" value="STRESS-INDUCED PROTEIN 1"/>
    <property type="match status" value="1"/>
</dbReference>
<dbReference type="CDD" id="cd06526">
    <property type="entry name" value="metazoan_ACD"/>
    <property type="match status" value="1"/>
</dbReference>
<dbReference type="OrthoDB" id="1431247at2759"/>
<evidence type="ECO:0000256" key="2">
    <source>
        <dbReference type="RuleBase" id="RU003616"/>
    </source>
</evidence>
<dbReference type="GO" id="GO:0051082">
    <property type="term" value="F:unfolded protein binding"/>
    <property type="evidence" value="ECO:0007669"/>
    <property type="project" value="TreeGrafter"/>
</dbReference>
<accession>A0A2G9TS04</accession>
<sequence>MSKANNNLVGKSVENDQMGKAKQKWEEGRSFVRQWTLPKDVDIDQLKSSITEDGHLSIEAPKLKPEPAAVRAKSIPIHKAPAKEQ</sequence>
<organism evidence="5 6">
    <name type="scientific">Teladorsagia circumcincta</name>
    <name type="common">Brown stomach worm</name>
    <name type="synonym">Ostertagia circumcincta</name>
    <dbReference type="NCBI Taxonomy" id="45464"/>
    <lineage>
        <taxon>Eukaryota</taxon>
        <taxon>Metazoa</taxon>
        <taxon>Ecdysozoa</taxon>
        <taxon>Nematoda</taxon>
        <taxon>Chromadorea</taxon>
        <taxon>Rhabditida</taxon>
        <taxon>Rhabditina</taxon>
        <taxon>Rhabditomorpha</taxon>
        <taxon>Strongyloidea</taxon>
        <taxon>Trichostrongylidae</taxon>
        <taxon>Teladorsagia</taxon>
    </lineage>
</organism>
<name>A0A2G9TS04_TELCI</name>
<feature type="compositionally biased region" description="Basic and acidic residues" evidence="3">
    <location>
        <begin position="13"/>
        <end position="27"/>
    </location>
</feature>
<dbReference type="GO" id="GO:0036498">
    <property type="term" value="P:IRE1-mediated unfolded protein response"/>
    <property type="evidence" value="ECO:0007669"/>
    <property type="project" value="TreeGrafter"/>
</dbReference>
<dbReference type="InterPro" id="IPR002068">
    <property type="entry name" value="A-crystallin/Hsp20_dom"/>
</dbReference>
<dbReference type="InterPro" id="IPR001436">
    <property type="entry name" value="Alpha-crystallin/sHSP_animal"/>
</dbReference>
<dbReference type="PANTHER" id="PTHR45640">
    <property type="entry name" value="HEAT SHOCK PROTEIN HSP-12.2-RELATED"/>
    <property type="match status" value="1"/>
</dbReference>
<evidence type="ECO:0000256" key="1">
    <source>
        <dbReference type="PROSITE-ProRule" id="PRU00285"/>
    </source>
</evidence>
<dbReference type="Gene3D" id="2.60.40.790">
    <property type="match status" value="1"/>
</dbReference>
<dbReference type="SUPFAM" id="SSF49764">
    <property type="entry name" value="HSP20-like chaperones"/>
    <property type="match status" value="1"/>
</dbReference>
<evidence type="ECO:0000313" key="5">
    <source>
        <dbReference type="EMBL" id="PIO60786.1"/>
    </source>
</evidence>
<feature type="region of interest" description="Disordered" evidence="3">
    <location>
        <begin position="1"/>
        <end position="27"/>
    </location>
</feature>
<dbReference type="GO" id="GO:0009408">
    <property type="term" value="P:response to heat"/>
    <property type="evidence" value="ECO:0007669"/>
    <property type="project" value="TreeGrafter"/>
</dbReference>
<evidence type="ECO:0000313" key="6">
    <source>
        <dbReference type="Proteomes" id="UP000230423"/>
    </source>
</evidence>
<dbReference type="EMBL" id="KZ354780">
    <property type="protein sequence ID" value="PIO60786.1"/>
    <property type="molecule type" value="Genomic_DNA"/>
</dbReference>
<keyword evidence="6" id="KW-1185">Reference proteome</keyword>
<dbReference type="Pfam" id="PF00011">
    <property type="entry name" value="HSP20"/>
    <property type="match status" value="1"/>
</dbReference>
<dbReference type="PROSITE" id="PS01031">
    <property type="entry name" value="SHSP"/>
    <property type="match status" value="1"/>
</dbReference>
<feature type="domain" description="SHSP" evidence="4">
    <location>
        <begin position="1"/>
        <end position="78"/>
    </location>
</feature>
<evidence type="ECO:0000256" key="3">
    <source>
        <dbReference type="SAM" id="MobiDB-lite"/>
    </source>
</evidence>
<dbReference type="InterPro" id="IPR008978">
    <property type="entry name" value="HSP20-like_chaperone"/>
</dbReference>
<evidence type="ECO:0000259" key="4">
    <source>
        <dbReference type="PROSITE" id="PS01031"/>
    </source>
</evidence>
<dbReference type="Proteomes" id="UP000230423">
    <property type="component" value="Unassembled WGS sequence"/>
</dbReference>
<dbReference type="AlphaFoldDB" id="A0A2G9TS04"/>
<dbReference type="GO" id="GO:0005634">
    <property type="term" value="C:nucleus"/>
    <property type="evidence" value="ECO:0007669"/>
    <property type="project" value="TreeGrafter"/>
</dbReference>